<sequence length="179" mass="19951">MGPAARDEQEMFGTEPAMLVDALLGGGLSEAAQRHLDQAANLYHHAEMAEQHLTEARALAPDHAAVMIGLYRFFFYKGRLQEALEVACTCLTKAARDNKLALDWHCVRPDDANFSDFGAALPRFYLFTLKAYAYLQMRLGDLDEGYAAIEKLLELDPTDKVNAKLLLGVWQRSGKSDED</sequence>
<dbReference type="eggNOG" id="COG0457">
    <property type="taxonomic scope" value="Bacteria"/>
</dbReference>
<dbReference type="KEGG" id="rpe:RPE_4538"/>
<evidence type="ECO:0000313" key="1">
    <source>
        <dbReference type="EMBL" id="ABJ08458.1"/>
    </source>
</evidence>
<dbReference type="InterPro" id="IPR011990">
    <property type="entry name" value="TPR-like_helical_dom_sf"/>
</dbReference>
<dbReference type="OrthoDB" id="192577at2"/>
<proteinExistence type="predicted"/>
<gene>
    <name evidence="1" type="ordered locus">RPE_4538</name>
</gene>
<name>Q07HX6_RHOP5</name>
<dbReference type="STRING" id="316055.RPE_4538"/>
<dbReference type="HOGENOM" id="CLU_114962_0_0_5"/>
<organism evidence="1">
    <name type="scientific">Rhodopseudomonas palustris (strain BisA53)</name>
    <dbReference type="NCBI Taxonomy" id="316055"/>
    <lineage>
        <taxon>Bacteria</taxon>
        <taxon>Pseudomonadati</taxon>
        <taxon>Pseudomonadota</taxon>
        <taxon>Alphaproteobacteria</taxon>
        <taxon>Hyphomicrobiales</taxon>
        <taxon>Nitrobacteraceae</taxon>
        <taxon>Rhodopseudomonas</taxon>
    </lineage>
</organism>
<protein>
    <submittedName>
        <fullName evidence="1">Tetratricopeptide TPR_2 repeat protein</fullName>
    </submittedName>
</protein>
<dbReference type="AlphaFoldDB" id="Q07HX6"/>
<dbReference type="Gene3D" id="1.25.40.10">
    <property type="entry name" value="Tetratricopeptide repeat domain"/>
    <property type="match status" value="1"/>
</dbReference>
<dbReference type="EMBL" id="CP000463">
    <property type="protein sequence ID" value="ABJ08458.1"/>
    <property type="molecule type" value="Genomic_DNA"/>
</dbReference>
<dbReference type="SUPFAM" id="SSF48452">
    <property type="entry name" value="TPR-like"/>
    <property type="match status" value="1"/>
</dbReference>
<accession>Q07HX6</accession>
<reference evidence="1" key="1">
    <citation type="submission" date="2006-09" db="EMBL/GenBank/DDBJ databases">
        <title>Complete sequence of Rhodopseudomonas palustris BisA53.</title>
        <authorList>
            <consortium name="US DOE Joint Genome Institute"/>
            <person name="Copeland A."/>
            <person name="Lucas S."/>
            <person name="Lapidus A."/>
            <person name="Barry K."/>
            <person name="Detter J.C."/>
            <person name="Glavina del Rio T."/>
            <person name="Hammon N."/>
            <person name="Israni S."/>
            <person name="Dalin E."/>
            <person name="Tice H."/>
            <person name="Pitluck S."/>
            <person name="Chain P."/>
            <person name="Malfatti S."/>
            <person name="Shin M."/>
            <person name="Vergez L."/>
            <person name="Schmutz J."/>
            <person name="Larimer F."/>
            <person name="Land M."/>
            <person name="Hauser L."/>
            <person name="Pelletier D.A."/>
            <person name="Kyrpides N."/>
            <person name="Kim E."/>
            <person name="Harwood C.S."/>
            <person name="Oda Y."/>
            <person name="Richardson P."/>
        </authorList>
    </citation>
    <scope>NUCLEOTIDE SEQUENCE [LARGE SCALE GENOMIC DNA]</scope>
    <source>
        <strain evidence="1">BisA53</strain>
    </source>
</reference>